<proteinExistence type="predicted"/>
<reference evidence="1 2" key="1">
    <citation type="journal article" date="2015" name="Nature">
        <title>rRNA introns, odd ribosomes, and small enigmatic genomes across a large radiation of phyla.</title>
        <authorList>
            <person name="Brown C.T."/>
            <person name="Hug L.A."/>
            <person name="Thomas B.C."/>
            <person name="Sharon I."/>
            <person name="Castelle C.J."/>
            <person name="Singh A."/>
            <person name="Wilkins M.J."/>
            <person name="Williams K.H."/>
            <person name="Banfield J.F."/>
        </authorList>
    </citation>
    <scope>NUCLEOTIDE SEQUENCE [LARGE SCALE GENOMIC DNA]</scope>
</reference>
<dbReference type="Proteomes" id="UP000034694">
    <property type="component" value="Unassembled WGS sequence"/>
</dbReference>
<dbReference type="InterPro" id="IPR006626">
    <property type="entry name" value="PbH1"/>
</dbReference>
<evidence type="ECO:0000313" key="1">
    <source>
        <dbReference type="EMBL" id="KKU95239.1"/>
    </source>
</evidence>
<organism evidence="1 2">
    <name type="scientific">Candidatus Amesbacteria bacterium GW2011_GWB1_48_13</name>
    <dbReference type="NCBI Taxonomy" id="1618362"/>
    <lineage>
        <taxon>Bacteria</taxon>
        <taxon>Candidatus Amesiibacteriota</taxon>
    </lineage>
</organism>
<sequence length="278" mass="30045">ANPTIENNVFDGNRTPIQINTLLPTISGNTFNSNNYNGVYVVGLSLPEGQTSMVWKEAGIPYIVNTLTLAPGLTLQIEPGVVIKFLSSGRLNIEGIFEVSGTTTKKIIFTSIQDDEYGGDTNNDGANTQPAAGQWNFISFSASSANSILNNIIVRYGGWYNASFKSGAIKIENTDVAISNSLFENNLVAGLELENSTTTIINTIFRNHRAQYGYAAENSMGIWVKNATPILTSTTFNNNYYGIYIENDTYKCPDLSSAIFGEGENANSTNVSPLSCAP</sequence>
<evidence type="ECO:0000313" key="2">
    <source>
        <dbReference type="Proteomes" id="UP000034694"/>
    </source>
</evidence>
<name>A0A0G1UM80_9BACT</name>
<dbReference type="InterPro" id="IPR011050">
    <property type="entry name" value="Pectin_lyase_fold/virulence"/>
</dbReference>
<accession>A0A0G1UM80</accession>
<dbReference type="EMBL" id="LCPK01000057">
    <property type="protein sequence ID" value="KKU95239.1"/>
    <property type="molecule type" value="Genomic_DNA"/>
</dbReference>
<dbReference type="SMART" id="SM00710">
    <property type="entry name" value="PbH1"/>
    <property type="match status" value="5"/>
</dbReference>
<gene>
    <name evidence="1" type="ORF">UY28_C0057G0008</name>
</gene>
<dbReference type="AlphaFoldDB" id="A0A0G1UM80"/>
<dbReference type="Gene3D" id="2.160.20.10">
    <property type="entry name" value="Single-stranded right-handed beta-helix, Pectin lyase-like"/>
    <property type="match status" value="1"/>
</dbReference>
<protein>
    <submittedName>
        <fullName evidence="1">Parallel beta-helix repeat protein</fullName>
    </submittedName>
</protein>
<feature type="non-terminal residue" evidence="1">
    <location>
        <position position="1"/>
    </location>
</feature>
<comment type="caution">
    <text evidence="1">The sequence shown here is derived from an EMBL/GenBank/DDBJ whole genome shotgun (WGS) entry which is preliminary data.</text>
</comment>
<dbReference type="InterPro" id="IPR012334">
    <property type="entry name" value="Pectin_lyas_fold"/>
</dbReference>
<dbReference type="SUPFAM" id="SSF51126">
    <property type="entry name" value="Pectin lyase-like"/>
    <property type="match status" value="1"/>
</dbReference>